<dbReference type="Proteomes" id="UP000563524">
    <property type="component" value="Unassembled WGS sequence"/>
</dbReference>
<accession>A0A840I2Y9</accession>
<comment type="caution">
    <text evidence="1">The sequence shown here is derived from an EMBL/GenBank/DDBJ whole genome shotgun (WGS) entry which is preliminary data.</text>
</comment>
<protein>
    <submittedName>
        <fullName evidence="1">Uncharacterized protein</fullName>
    </submittedName>
</protein>
<organism evidence="1 2">
    <name type="scientific">Parvularcula dongshanensis</name>
    <dbReference type="NCBI Taxonomy" id="1173995"/>
    <lineage>
        <taxon>Bacteria</taxon>
        <taxon>Pseudomonadati</taxon>
        <taxon>Pseudomonadota</taxon>
        <taxon>Alphaproteobacteria</taxon>
        <taxon>Parvularculales</taxon>
        <taxon>Parvularculaceae</taxon>
        <taxon>Parvularcula</taxon>
    </lineage>
</organism>
<evidence type="ECO:0000313" key="2">
    <source>
        <dbReference type="Proteomes" id="UP000563524"/>
    </source>
</evidence>
<name>A0A840I2Y9_9PROT</name>
<sequence length="55" mass="5833">MRDNDRAIPAAVTGLAALAARQLIKRHPIGRAALLAYGAGKLVQAARQGSDRKPR</sequence>
<reference evidence="1 2" key="1">
    <citation type="submission" date="2020-08" db="EMBL/GenBank/DDBJ databases">
        <title>Genomic Encyclopedia of Type Strains, Phase IV (KMG-IV): sequencing the most valuable type-strain genomes for metagenomic binning, comparative biology and taxonomic classification.</title>
        <authorList>
            <person name="Goeker M."/>
        </authorList>
    </citation>
    <scope>NUCLEOTIDE SEQUENCE [LARGE SCALE GENOMIC DNA]</scope>
    <source>
        <strain evidence="1 2">DSM 102850</strain>
    </source>
</reference>
<dbReference type="RefSeq" id="WP_183816854.1">
    <property type="nucleotide sequence ID" value="NZ_JACHOB010000002.1"/>
</dbReference>
<keyword evidence="2" id="KW-1185">Reference proteome</keyword>
<proteinExistence type="predicted"/>
<evidence type="ECO:0000313" key="1">
    <source>
        <dbReference type="EMBL" id="MBB4658672.1"/>
    </source>
</evidence>
<dbReference type="EMBL" id="JACHOB010000002">
    <property type="protein sequence ID" value="MBB4658672.1"/>
    <property type="molecule type" value="Genomic_DNA"/>
</dbReference>
<gene>
    <name evidence="1" type="ORF">GGQ59_001186</name>
</gene>
<dbReference type="AlphaFoldDB" id="A0A840I2Y9"/>